<feature type="chain" id="PRO_5019315269" description="Catalase-related peroxidase" evidence="11">
    <location>
        <begin position="49"/>
        <end position="349"/>
    </location>
</feature>
<dbReference type="SUPFAM" id="SSF56634">
    <property type="entry name" value="Heme-dependent catalase-like"/>
    <property type="match status" value="1"/>
</dbReference>
<dbReference type="InterPro" id="IPR018028">
    <property type="entry name" value="Catalase"/>
</dbReference>
<dbReference type="EC" id="1.11.1.-" evidence="8"/>
<dbReference type="GO" id="GO:0005737">
    <property type="term" value="C:cytoplasm"/>
    <property type="evidence" value="ECO:0007669"/>
    <property type="project" value="TreeGrafter"/>
</dbReference>
<dbReference type="PROSITE" id="PS51402">
    <property type="entry name" value="CATALASE_3"/>
    <property type="match status" value="1"/>
</dbReference>
<keyword evidence="7 8" id="KW-0408">Iron</keyword>
<evidence type="ECO:0000256" key="2">
    <source>
        <dbReference type="ARBA" id="ARBA00005329"/>
    </source>
</evidence>
<accession>A0A3S8ZSI2</accession>
<dbReference type="PANTHER" id="PTHR11465:SF9">
    <property type="entry name" value="CATALASE"/>
    <property type="match status" value="1"/>
</dbReference>
<proteinExistence type="inferred from homology"/>
<reference evidence="13 14" key="1">
    <citation type="submission" date="2018-12" db="EMBL/GenBank/DDBJ databases">
        <title>Complete genome sequence of Iodobacter sp. H11R3.</title>
        <authorList>
            <person name="Bae J.-W."/>
        </authorList>
    </citation>
    <scope>NUCLEOTIDE SEQUENCE [LARGE SCALE GENOMIC DNA]</scope>
    <source>
        <strain evidence="13 14">H11R3</strain>
    </source>
</reference>
<dbReference type="RefSeq" id="WP_125973137.1">
    <property type="nucleotide sequence ID" value="NZ_CP034433.1"/>
</dbReference>
<evidence type="ECO:0000313" key="14">
    <source>
        <dbReference type="Proteomes" id="UP000282438"/>
    </source>
</evidence>
<dbReference type="AlphaFoldDB" id="A0A3S8ZSI2"/>
<dbReference type="PANTHER" id="PTHR11465">
    <property type="entry name" value="CATALASE"/>
    <property type="match status" value="1"/>
</dbReference>
<dbReference type="KEGG" id="iod:EJO50_08050"/>
<evidence type="ECO:0000259" key="12">
    <source>
        <dbReference type="SMART" id="SM01060"/>
    </source>
</evidence>
<keyword evidence="6 8" id="KW-0560">Oxidoreductase</keyword>
<keyword evidence="4 8" id="KW-0349">Heme</keyword>
<dbReference type="GO" id="GO:0004096">
    <property type="term" value="F:catalase activity"/>
    <property type="evidence" value="ECO:0007669"/>
    <property type="project" value="InterPro"/>
</dbReference>
<dbReference type="GO" id="GO:0020037">
    <property type="term" value="F:heme binding"/>
    <property type="evidence" value="ECO:0007669"/>
    <property type="project" value="InterPro"/>
</dbReference>
<evidence type="ECO:0000256" key="9">
    <source>
        <dbReference type="PIRSR" id="PIRSR000296-1"/>
    </source>
</evidence>
<evidence type="ECO:0000256" key="8">
    <source>
        <dbReference type="PIRNR" id="PIRNR000296"/>
    </source>
</evidence>
<dbReference type="SMART" id="SM01060">
    <property type="entry name" value="Catalase"/>
    <property type="match status" value="1"/>
</dbReference>
<keyword evidence="3 8" id="KW-0575">Peroxidase</keyword>
<dbReference type="GO" id="GO:0042542">
    <property type="term" value="P:response to hydrogen peroxide"/>
    <property type="evidence" value="ECO:0007669"/>
    <property type="project" value="TreeGrafter"/>
</dbReference>
<dbReference type="InterPro" id="IPR020835">
    <property type="entry name" value="Catalase_sf"/>
</dbReference>
<gene>
    <name evidence="13" type="ORF">EJO50_08050</name>
</gene>
<evidence type="ECO:0000256" key="1">
    <source>
        <dbReference type="ARBA" id="ARBA00002974"/>
    </source>
</evidence>
<feature type="domain" description="Catalase core" evidence="12">
    <location>
        <begin position="51"/>
        <end position="348"/>
    </location>
</feature>
<dbReference type="InterPro" id="IPR024168">
    <property type="entry name" value="Catalase_SrpA-type_pred"/>
</dbReference>
<dbReference type="GO" id="GO:0046872">
    <property type="term" value="F:metal ion binding"/>
    <property type="evidence" value="ECO:0007669"/>
    <property type="project" value="UniProtKB-KW"/>
</dbReference>
<protein>
    <recommendedName>
        <fullName evidence="8">Catalase-related peroxidase</fullName>
        <ecNumber evidence="8">1.11.1.-</ecNumber>
    </recommendedName>
</protein>
<dbReference type="Pfam" id="PF00199">
    <property type="entry name" value="Catalase"/>
    <property type="match status" value="1"/>
</dbReference>
<dbReference type="PIRSF" id="PIRSF000296">
    <property type="entry name" value="SrpA"/>
    <property type="match status" value="1"/>
</dbReference>
<feature type="binding site" description="axial binding residue" evidence="10">
    <location>
        <position position="339"/>
    </location>
    <ligand>
        <name>heme</name>
        <dbReference type="ChEBI" id="CHEBI:30413"/>
    </ligand>
    <ligandPart>
        <name>Fe</name>
        <dbReference type="ChEBI" id="CHEBI:18248"/>
    </ligandPart>
</feature>
<evidence type="ECO:0000256" key="6">
    <source>
        <dbReference type="ARBA" id="ARBA00023002"/>
    </source>
</evidence>
<comment type="function">
    <text evidence="8">Has an organic peroxide-dependent peroxidase activity.</text>
</comment>
<dbReference type="Gene3D" id="1.20.1280.120">
    <property type="match status" value="1"/>
</dbReference>
<evidence type="ECO:0000313" key="13">
    <source>
        <dbReference type="EMBL" id="AZN36447.1"/>
    </source>
</evidence>
<name>A0A3S8ZSI2_9NEIS</name>
<dbReference type="OrthoDB" id="255727at2"/>
<dbReference type="Gene3D" id="2.40.180.10">
    <property type="entry name" value="Catalase core domain"/>
    <property type="match status" value="1"/>
</dbReference>
<dbReference type="InterPro" id="IPR011614">
    <property type="entry name" value="Catalase_core"/>
</dbReference>
<evidence type="ECO:0000256" key="4">
    <source>
        <dbReference type="ARBA" id="ARBA00022617"/>
    </source>
</evidence>
<comment type="similarity">
    <text evidence="2 8">Belongs to the catalase family.</text>
</comment>
<comment type="function">
    <text evidence="1">Decomposes hydrogen peroxide into water and oxygen; serves to protect cells from the toxic effects of hydrogen peroxide.</text>
</comment>
<comment type="cofactor">
    <cofactor evidence="8">
        <name>heme</name>
        <dbReference type="ChEBI" id="CHEBI:30413"/>
    </cofactor>
</comment>
<sequence>MPTLIKDHTMFLGVSRISSLFISSQTLSKTITTTCLLAAALAAQPSLAGTTPTEMVDALNNIFGRHAGVRAAHAKGLCVTGQFEPASNASNFTSAAMFKKPALNGFGRFSIGGGNPGISDKSRTARGLAFRMGDGKENYDLVLISEPVSFAATPESFMSFLQARVPDPATGKPNPEKIAAHNIQFPDGKAQAALLASHPAPASYSTTAYHSTSAFGFTSKKGKNTWARLSLVPVAGTVYLDEATEASQPDQFLQADLQRRLAEKAIEFDLVAQHRTPGDSLQDSTMQWSGSKHTTLGRLKITAQADAALCDAVTFLPTILPAGVKASDDPILQARAGAYAVSFGRRLAK</sequence>
<evidence type="ECO:0000256" key="11">
    <source>
        <dbReference type="SAM" id="SignalP"/>
    </source>
</evidence>
<evidence type="ECO:0000256" key="10">
    <source>
        <dbReference type="PIRSR" id="PIRSR000296-2"/>
    </source>
</evidence>
<evidence type="ECO:0000256" key="5">
    <source>
        <dbReference type="ARBA" id="ARBA00022723"/>
    </source>
</evidence>
<dbReference type="EMBL" id="CP034433">
    <property type="protein sequence ID" value="AZN36447.1"/>
    <property type="molecule type" value="Genomic_DNA"/>
</dbReference>
<feature type="active site" evidence="9">
    <location>
        <position position="73"/>
    </location>
</feature>
<evidence type="ECO:0000256" key="7">
    <source>
        <dbReference type="ARBA" id="ARBA00023004"/>
    </source>
</evidence>
<keyword evidence="14" id="KW-1185">Reference proteome</keyword>
<dbReference type="Proteomes" id="UP000282438">
    <property type="component" value="Chromosome"/>
</dbReference>
<organism evidence="13 14">
    <name type="scientific">Iodobacter ciconiae</name>
    <dbReference type="NCBI Taxonomy" id="2496266"/>
    <lineage>
        <taxon>Bacteria</taxon>
        <taxon>Pseudomonadati</taxon>
        <taxon>Pseudomonadota</taxon>
        <taxon>Betaproteobacteria</taxon>
        <taxon>Neisseriales</taxon>
        <taxon>Chitinibacteraceae</taxon>
        <taxon>Iodobacter</taxon>
    </lineage>
</organism>
<evidence type="ECO:0000256" key="3">
    <source>
        <dbReference type="ARBA" id="ARBA00022559"/>
    </source>
</evidence>
<keyword evidence="11" id="KW-0732">Signal</keyword>
<feature type="signal peptide" evidence="11">
    <location>
        <begin position="1"/>
        <end position="48"/>
    </location>
</feature>
<dbReference type="CDD" id="cd08153">
    <property type="entry name" value="srpA_like"/>
    <property type="match status" value="1"/>
</dbReference>
<keyword evidence="5 8" id="KW-0479">Metal-binding</keyword>
<dbReference type="GO" id="GO:0042744">
    <property type="term" value="P:hydrogen peroxide catabolic process"/>
    <property type="evidence" value="ECO:0007669"/>
    <property type="project" value="TreeGrafter"/>
</dbReference>